<organism evidence="9 10">
    <name type="scientific">Streptomyces zhihengii</name>
    <dbReference type="NCBI Taxonomy" id="1818004"/>
    <lineage>
        <taxon>Bacteria</taxon>
        <taxon>Bacillati</taxon>
        <taxon>Actinomycetota</taxon>
        <taxon>Actinomycetes</taxon>
        <taxon>Kitasatosporales</taxon>
        <taxon>Streptomycetaceae</taxon>
        <taxon>Streptomyces</taxon>
    </lineage>
</organism>
<evidence type="ECO:0000256" key="4">
    <source>
        <dbReference type="ARBA" id="ARBA00022801"/>
    </source>
</evidence>
<sequence length="244" mass="24454">MRKRNSVLATVAGCALIAAAALPAAADTAAAPADTGPATAAALSGAAVPADRLLAALGGCDQISQSRYRTDRGAPANVPVCERGGVVHWKADLDIDCDGVPTTHCNSRTDRYFQPTTAFQQSDGRHLNAEELPFVVVPGASGVWNYRASGIRGGTVAALVYGDRVVYGVVGDTGPADIIGEASYAAARALGIDPHPTTGGAPSGVTYILFTGARAQPIESHAAAVSLGEAHAARLVAGAAAAGG</sequence>
<evidence type="ECO:0000313" key="9">
    <source>
        <dbReference type="EMBL" id="MBM9618330.1"/>
    </source>
</evidence>
<comment type="caution">
    <text evidence="9">The sequence shown here is derived from an EMBL/GenBank/DDBJ whole genome shotgun (WGS) entry which is preliminary data.</text>
</comment>
<keyword evidence="5" id="KW-0119">Carbohydrate metabolism</keyword>
<dbReference type="GO" id="GO:0016787">
    <property type="term" value="F:hydrolase activity"/>
    <property type="evidence" value="ECO:0007669"/>
    <property type="project" value="UniProtKB-KW"/>
</dbReference>
<name>A0ABS2UNN9_9ACTN</name>
<evidence type="ECO:0000256" key="3">
    <source>
        <dbReference type="ARBA" id="ARBA00022729"/>
    </source>
</evidence>
<feature type="chain" id="PRO_5045166627" evidence="8">
    <location>
        <begin position="21"/>
        <end position="244"/>
    </location>
</feature>
<dbReference type="Pfam" id="PF07335">
    <property type="entry name" value="Glyco_hydro_75"/>
    <property type="match status" value="1"/>
</dbReference>
<comment type="subcellular location">
    <subcellularLocation>
        <location evidence="1">Secreted</location>
    </subcellularLocation>
</comment>
<evidence type="ECO:0000256" key="2">
    <source>
        <dbReference type="ARBA" id="ARBA00022525"/>
    </source>
</evidence>
<proteinExistence type="predicted"/>
<dbReference type="InterPro" id="IPR009939">
    <property type="entry name" value="Chitosanase_fungal"/>
</dbReference>
<accession>A0ABS2UNN9</accession>
<keyword evidence="10" id="KW-1185">Reference proteome</keyword>
<keyword evidence="4 9" id="KW-0378">Hydrolase</keyword>
<reference evidence="9 10" key="1">
    <citation type="journal article" date="2016" name="Arch. Microbiol.">
        <title>Streptomyces zhihengii sp. nov., isolated from rhizospheric soil of Psammosilene tunicoides.</title>
        <authorList>
            <person name="Huang M.J."/>
            <person name="Fei J.J."/>
            <person name="Salam N."/>
            <person name="Kim C.J."/>
            <person name="Hozzein W.N."/>
            <person name="Xiao M."/>
            <person name="Huang H.Q."/>
            <person name="Li W.J."/>
        </authorList>
    </citation>
    <scope>NUCLEOTIDE SEQUENCE [LARGE SCALE GENOMIC DNA]</scope>
    <source>
        <strain evidence="9 10">YIM T102</strain>
    </source>
</reference>
<dbReference type="PANTHER" id="PTHR42061">
    <property type="entry name" value="ENDO-CHITOSANASE"/>
    <property type="match status" value="1"/>
</dbReference>
<evidence type="ECO:0000256" key="1">
    <source>
        <dbReference type="ARBA" id="ARBA00004613"/>
    </source>
</evidence>
<evidence type="ECO:0000256" key="8">
    <source>
        <dbReference type="SAM" id="SignalP"/>
    </source>
</evidence>
<keyword evidence="3 8" id="KW-0732">Signal</keyword>
<keyword evidence="7" id="KW-0624">Polysaccharide degradation</keyword>
<dbReference type="Proteomes" id="UP000664109">
    <property type="component" value="Unassembled WGS sequence"/>
</dbReference>
<dbReference type="PANTHER" id="PTHR42061:SF6">
    <property type="entry name" value="ENDO-CHITOSANASE"/>
    <property type="match status" value="1"/>
</dbReference>
<keyword evidence="2" id="KW-0964">Secreted</keyword>
<evidence type="ECO:0000256" key="5">
    <source>
        <dbReference type="ARBA" id="ARBA00023277"/>
    </source>
</evidence>
<evidence type="ECO:0000256" key="7">
    <source>
        <dbReference type="ARBA" id="ARBA00023326"/>
    </source>
</evidence>
<protein>
    <submittedName>
        <fullName evidence="9">Glycoside hydrolase family 75 protein</fullName>
    </submittedName>
</protein>
<feature type="signal peptide" evidence="8">
    <location>
        <begin position="1"/>
        <end position="20"/>
    </location>
</feature>
<gene>
    <name evidence="9" type="ORF">JE024_06140</name>
</gene>
<dbReference type="EMBL" id="JAFEJA010000001">
    <property type="protein sequence ID" value="MBM9618330.1"/>
    <property type="molecule type" value="Genomic_DNA"/>
</dbReference>
<dbReference type="RefSeq" id="WP_205372615.1">
    <property type="nucleotide sequence ID" value="NZ_JAFEJA010000001.1"/>
</dbReference>
<keyword evidence="6" id="KW-0326">Glycosidase</keyword>
<evidence type="ECO:0000256" key="6">
    <source>
        <dbReference type="ARBA" id="ARBA00023295"/>
    </source>
</evidence>
<evidence type="ECO:0000313" key="10">
    <source>
        <dbReference type="Proteomes" id="UP000664109"/>
    </source>
</evidence>